<evidence type="ECO:0000256" key="5">
    <source>
        <dbReference type="ARBA" id="ARBA00022989"/>
    </source>
</evidence>
<reference evidence="10 11" key="1">
    <citation type="submission" date="2016-10" db="EMBL/GenBank/DDBJ databases">
        <authorList>
            <person name="de Groot N.N."/>
        </authorList>
    </citation>
    <scope>NUCLEOTIDE SEQUENCE [LARGE SCALE GENOMIC DNA]</scope>
    <source>
        <strain evidence="10 11">DSM 3857</strain>
    </source>
</reference>
<feature type="transmembrane region" description="Helical" evidence="9">
    <location>
        <begin position="202"/>
        <end position="223"/>
    </location>
</feature>
<evidence type="ECO:0000256" key="4">
    <source>
        <dbReference type="ARBA" id="ARBA00022692"/>
    </source>
</evidence>
<evidence type="ECO:0000256" key="2">
    <source>
        <dbReference type="ARBA" id="ARBA00022448"/>
    </source>
</evidence>
<keyword evidence="6" id="KW-0406">Ion transport</keyword>
<dbReference type="PANTHER" id="PTHR33281">
    <property type="entry name" value="UPF0187 PROTEIN YNEE"/>
    <property type="match status" value="1"/>
</dbReference>
<dbReference type="PANTHER" id="PTHR33281:SF19">
    <property type="entry name" value="VOLTAGE-DEPENDENT ANION CHANNEL-FORMING PROTEIN YNEE"/>
    <property type="match status" value="1"/>
</dbReference>
<keyword evidence="3" id="KW-1003">Cell membrane</keyword>
<accession>A0A1H8CPN6</accession>
<gene>
    <name evidence="10" type="ORF">SAMN04488103_102587</name>
</gene>
<name>A0A1H8CPN6_9RHOB</name>
<evidence type="ECO:0000256" key="3">
    <source>
        <dbReference type="ARBA" id="ARBA00022475"/>
    </source>
</evidence>
<comment type="similarity">
    <text evidence="8">Belongs to the anion channel-forming bestrophin (TC 1.A.46) family.</text>
</comment>
<evidence type="ECO:0000313" key="10">
    <source>
        <dbReference type="EMBL" id="SEM96936.1"/>
    </source>
</evidence>
<proteinExistence type="inferred from homology"/>
<keyword evidence="4 9" id="KW-0812">Transmembrane</keyword>
<dbReference type="GO" id="GO:0005254">
    <property type="term" value="F:chloride channel activity"/>
    <property type="evidence" value="ECO:0007669"/>
    <property type="project" value="InterPro"/>
</dbReference>
<evidence type="ECO:0000256" key="9">
    <source>
        <dbReference type="SAM" id="Phobius"/>
    </source>
</evidence>
<protein>
    <submittedName>
        <fullName evidence="10">Putative membrane protein</fullName>
    </submittedName>
</protein>
<evidence type="ECO:0000256" key="8">
    <source>
        <dbReference type="ARBA" id="ARBA00034708"/>
    </source>
</evidence>
<dbReference type="OrthoDB" id="445589at2"/>
<comment type="subcellular location">
    <subcellularLocation>
        <location evidence="1">Cell membrane</location>
        <topology evidence="1">Multi-pass membrane protein</topology>
    </subcellularLocation>
</comment>
<evidence type="ECO:0000256" key="1">
    <source>
        <dbReference type="ARBA" id="ARBA00004651"/>
    </source>
</evidence>
<evidence type="ECO:0000256" key="7">
    <source>
        <dbReference type="ARBA" id="ARBA00023136"/>
    </source>
</evidence>
<dbReference type="STRING" id="933059.SAMN04488103_102587"/>
<feature type="transmembrane region" description="Helical" evidence="9">
    <location>
        <begin position="229"/>
        <end position="246"/>
    </location>
</feature>
<dbReference type="EMBL" id="FOCE01000002">
    <property type="protein sequence ID" value="SEM96936.1"/>
    <property type="molecule type" value="Genomic_DNA"/>
</dbReference>
<dbReference type="RefSeq" id="WP_091298798.1">
    <property type="nucleotide sequence ID" value="NZ_FOCE01000002.1"/>
</dbReference>
<keyword evidence="2" id="KW-0813">Transport</keyword>
<evidence type="ECO:0000313" key="11">
    <source>
        <dbReference type="Proteomes" id="UP000198761"/>
    </source>
</evidence>
<keyword evidence="11" id="KW-1185">Reference proteome</keyword>
<feature type="transmembrane region" description="Helical" evidence="9">
    <location>
        <begin position="53"/>
        <end position="69"/>
    </location>
</feature>
<keyword evidence="7 9" id="KW-0472">Membrane</keyword>
<dbReference type="InterPro" id="IPR044669">
    <property type="entry name" value="YneE/VCCN1/2-like"/>
</dbReference>
<dbReference type="GO" id="GO:0005886">
    <property type="term" value="C:plasma membrane"/>
    <property type="evidence" value="ECO:0007669"/>
    <property type="project" value="UniProtKB-SubCell"/>
</dbReference>
<dbReference type="Proteomes" id="UP000198761">
    <property type="component" value="Unassembled WGS sequence"/>
</dbReference>
<dbReference type="Pfam" id="PF25539">
    <property type="entry name" value="Bestrophin_2"/>
    <property type="match status" value="1"/>
</dbReference>
<evidence type="ECO:0000256" key="6">
    <source>
        <dbReference type="ARBA" id="ARBA00023065"/>
    </source>
</evidence>
<feature type="transmembrane region" description="Helical" evidence="9">
    <location>
        <begin position="20"/>
        <end position="41"/>
    </location>
</feature>
<organism evidence="10 11">
    <name type="scientific">Gemmobacter aquatilis</name>
    <dbReference type="NCBI Taxonomy" id="933059"/>
    <lineage>
        <taxon>Bacteria</taxon>
        <taxon>Pseudomonadati</taxon>
        <taxon>Pseudomonadota</taxon>
        <taxon>Alphaproteobacteria</taxon>
        <taxon>Rhodobacterales</taxon>
        <taxon>Paracoccaceae</taxon>
        <taxon>Gemmobacter</taxon>
    </lineage>
</organism>
<keyword evidence="5 9" id="KW-1133">Transmembrane helix</keyword>
<sequence>MIVRDKPNALHLLFAVRGSVLPHIAPALMIMISLSVALVLWDRHISQLPHLNSQPFAMFGVALSLFLGFRNNAAYDRWWEARKLWGALVADARALAREAELFLPDPATRQLLLRRFRAFLHLHRCALRGIALDEAALRQRNAAHLTATQPDAALTEMNAALAEAYRAGTLSGFGAQTLSARMAAISLAQASCERIKLTPLPYVYSLLIFRTSWIYCLLLPLALLETAGWLTPVFTAIVGYSFFGLAEVTEELAHPFGQTANALPLDAICRAVEISLAPHLDETAPPPLLPQNYRLD</sequence>
<dbReference type="AlphaFoldDB" id="A0A1H8CPN6"/>